<gene>
    <name evidence="1" type="ORF">HU200_034991</name>
</gene>
<dbReference type="EMBL" id="JACEFO010001862">
    <property type="protein sequence ID" value="KAF8698738.1"/>
    <property type="molecule type" value="Genomic_DNA"/>
</dbReference>
<sequence>MEEAATAAKLISRDRITDAEHRVVPNAERGRTTVVMFQDASLLEGDQGRARYRSIGKLEYTKGNFVALAEGTRFLDSLAKK</sequence>
<dbReference type="Proteomes" id="UP000636709">
    <property type="component" value="Unassembled WGS sequence"/>
</dbReference>
<accession>A0A835BGX4</accession>
<name>A0A835BGX4_9POAL</name>
<organism evidence="1 2">
    <name type="scientific">Digitaria exilis</name>
    <dbReference type="NCBI Taxonomy" id="1010633"/>
    <lineage>
        <taxon>Eukaryota</taxon>
        <taxon>Viridiplantae</taxon>
        <taxon>Streptophyta</taxon>
        <taxon>Embryophyta</taxon>
        <taxon>Tracheophyta</taxon>
        <taxon>Spermatophyta</taxon>
        <taxon>Magnoliopsida</taxon>
        <taxon>Liliopsida</taxon>
        <taxon>Poales</taxon>
        <taxon>Poaceae</taxon>
        <taxon>PACMAD clade</taxon>
        <taxon>Panicoideae</taxon>
        <taxon>Panicodae</taxon>
        <taxon>Paniceae</taxon>
        <taxon>Anthephorinae</taxon>
        <taxon>Digitaria</taxon>
    </lineage>
</organism>
<evidence type="ECO:0000313" key="1">
    <source>
        <dbReference type="EMBL" id="KAF8698738.1"/>
    </source>
</evidence>
<keyword evidence="2" id="KW-1185">Reference proteome</keyword>
<proteinExistence type="predicted"/>
<protein>
    <submittedName>
        <fullName evidence="1">Uncharacterized protein</fullName>
    </submittedName>
</protein>
<evidence type="ECO:0000313" key="2">
    <source>
        <dbReference type="Proteomes" id="UP000636709"/>
    </source>
</evidence>
<comment type="caution">
    <text evidence="1">The sequence shown here is derived from an EMBL/GenBank/DDBJ whole genome shotgun (WGS) entry which is preliminary data.</text>
</comment>
<dbReference type="AlphaFoldDB" id="A0A835BGX4"/>
<reference evidence="1" key="1">
    <citation type="submission" date="2020-07" db="EMBL/GenBank/DDBJ databases">
        <title>Genome sequence and genetic diversity analysis of an under-domesticated orphan crop, white fonio (Digitaria exilis).</title>
        <authorList>
            <person name="Bennetzen J.L."/>
            <person name="Chen S."/>
            <person name="Ma X."/>
            <person name="Wang X."/>
            <person name="Yssel A.E.J."/>
            <person name="Chaluvadi S.R."/>
            <person name="Johnson M."/>
            <person name="Gangashetty P."/>
            <person name="Hamidou F."/>
            <person name="Sanogo M.D."/>
            <person name="Zwaenepoel A."/>
            <person name="Wallace J."/>
            <person name="Van De Peer Y."/>
            <person name="Van Deynze A."/>
        </authorList>
    </citation>
    <scope>NUCLEOTIDE SEQUENCE</scope>
    <source>
        <tissue evidence="1">Leaves</tissue>
    </source>
</reference>
<dbReference type="SUPFAM" id="SSF51197">
    <property type="entry name" value="Clavaminate synthase-like"/>
    <property type="match status" value="1"/>
</dbReference>